<dbReference type="InterPro" id="IPR042099">
    <property type="entry name" value="ANL_N_sf"/>
</dbReference>
<organism evidence="4 5">
    <name type="scientific">Mytilus galloprovincialis</name>
    <name type="common">Mediterranean mussel</name>
    <dbReference type="NCBI Taxonomy" id="29158"/>
    <lineage>
        <taxon>Eukaryota</taxon>
        <taxon>Metazoa</taxon>
        <taxon>Spiralia</taxon>
        <taxon>Lophotrochozoa</taxon>
        <taxon>Mollusca</taxon>
        <taxon>Bivalvia</taxon>
        <taxon>Autobranchia</taxon>
        <taxon>Pteriomorphia</taxon>
        <taxon>Mytilida</taxon>
        <taxon>Mytiloidea</taxon>
        <taxon>Mytilidae</taxon>
        <taxon>Mytilinae</taxon>
        <taxon>Mytilus</taxon>
    </lineage>
</organism>
<dbReference type="FunFam" id="3.30.300.30:FF:000007">
    <property type="entry name" value="4-coumarate--CoA ligase 2"/>
    <property type="match status" value="1"/>
</dbReference>
<dbReference type="Gene3D" id="3.40.50.12780">
    <property type="entry name" value="N-terminal domain of ligase-like"/>
    <property type="match status" value="1"/>
</dbReference>
<feature type="domain" description="AMP-binding enzyme C-terminal" evidence="3">
    <location>
        <begin position="71"/>
        <end position="144"/>
    </location>
</feature>
<comment type="caution">
    <text evidence="4">The sequence shown here is derived from an EMBL/GenBank/DDBJ whole genome shotgun (WGS) entry which is preliminary data.</text>
</comment>
<keyword evidence="5" id="KW-1185">Reference proteome</keyword>
<evidence type="ECO:0000259" key="3">
    <source>
        <dbReference type="Pfam" id="PF13193"/>
    </source>
</evidence>
<accession>A0A8B6GC47</accession>
<comment type="similarity">
    <text evidence="1">Belongs to the ATP-dependent AMP-binding enzyme family.</text>
</comment>
<sequence>MVLFSLCWFLIAFSVPIDFIKVDSYFSGKSPRFQIFSGDIAYYDDDGHYFVVDRLKDIIKYKGYQISPTYLESILLSHEAVLEAAVVGVPADVFGEVPKAYVVLKSHAEATEIQKYINERVSPYKKLRGGLEIVDEIPKLPSGKILRRKLPQTDNGKENLKINY</sequence>
<keyword evidence="2" id="KW-0436">Ligase</keyword>
<protein>
    <recommendedName>
        <fullName evidence="3">AMP-binding enzyme C-terminal domain-containing protein</fullName>
    </recommendedName>
</protein>
<dbReference type="EMBL" id="UYJE01008178">
    <property type="protein sequence ID" value="VDI61775.1"/>
    <property type="molecule type" value="Genomic_DNA"/>
</dbReference>
<dbReference type="AlphaFoldDB" id="A0A8B6GC47"/>
<dbReference type="PANTHER" id="PTHR24096">
    <property type="entry name" value="LONG-CHAIN-FATTY-ACID--COA LIGASE"/>
    <property type="match status" value="1"/>
</dbReference>
<evidence type="ECO:0000256" key="1">
    <source>
        <dbReference type="ARBA" id="ARBA00006432"/>
    </source>
</evidence>
<dbReference type="PANTHER" id="PTHR24096:SF149">
    <property type="entry name" value="AMP-BINDING DOMAIN-CONTAINING PROTEIN-RELATED"/>
    <property type="match status" value="1"/>
</dbReference>
<dbReference type="Gene3D" id="3.30.300.30">
    <property type="match status" value="1"/>
</dbReference>
<evidence type="ECO:0000313" key="4">
    <source>
        <dbReference type="EMBL" id="VDI61775.1"/>
    </source>
</evidence>
<dbReference type="Pfam" id="PF13193">
    <property type="entry name" value="AMP-binding_C"/>
    <property type="match status" value="1"/>
</dbReference>
<dbReference type="OrthoDB" id="10253869at2759"/>
<proteinExistence type="inferred from homology"/>
<dbReference type="InterPro" id="IPR045851">
    <property type="entry name" value="AMP-bd_C_sf"/>
</dbReference>
<dbReference type="Proteomes" id="UP000596742">
    <property type="component" value="Unassembled WGS sequence"/>
</dbReference>
<gene>
    <name evidence="4" type="ORF">MGAL_10B092108</name>
</gene>
<name>A0A8B6GC47_MYTGA</name>
<evidence type="ECO:0000256" key="2">
    <source>
        <dbReference type="ARBA" id="ARBA00022598"/>
    </source>
</evidence>
<reference evidence="4" key="1">
    <citation type="submission" date="2018-11" db="EMBL/GenBank/DDBJ databases">
        <authorList>
            <person name="Alioto T."/>
            <person name="Alioto T."/>
        </authorList>
    </citation>
    <scope>NUCLEOTIDE SEQUENCE</scope>
</reference>
<evidence type="ECO:0000313" key="5">
    <source>
        <dbReference type="Proteomes" id="UP000596742"/>
    </source>
</evidence>
<dbReference type="InterPro" id="IPR025110">
    <property type="entry name" value="AMP-bd_C"/>
</dbReference>
<dbReference type="GO" id="GO:0016405">
    <property type="term" value="F:CoA-ligase activity"/>
    <property type="evidence" value="ECO:0007669"/>
    <property type="project" value="TreeGrafter"/>
</dbReference>
<dbReference type="SUPFAM" id="SSF56801">
    <property type="entry name" value="Acetyl-CoA synthetase-like"/>
    <property type="match status" value="1"/>
</dbReference>